<evidence type="ECO:0000256" key="4">
    <source>
        <dbReference type="ARBA" id="ARBA00022448"/>
    </source>
</evidence>
<keyword evidence="7" id="KW-0862">Zinc</keyword>
<feature type="transmembrane region" description="Helical" evidence="14">
    <location>
        <begin position="49"/>
        <end position="74"/>
    </location>
</feature>
<evidence type="ECO:0000313" key="15">
    <source>
        <dbReference type="EMBL" id="OGZ93440.1"/>
    </source>
</evidence>
<dbReference type="GO" id="GO:0055085">
    <property type="term" value="P:transmembrane transport"/>
    <property type="evidence" value="ECO:0007669"/>
    <property type="project" value="InterPro"/>
</dbReference>
<protein>
    <recommendedName>
        <fullName evidence="12">High-affinity zinc uptake system membrane protein ZnuB</fullName>
    </recommendedName>
</protein>
<dbReference type="AlphaFoldDB" id="A0A1G2K4L4"/>
<gene>
    <name evidence="15" type="ORF">A2633_01810</name>
</gene>
<evidence type="ECO:0000256" key="10">
    <source>
        <dbReference type="ARBA" id="ARBA00023065"/>
    </source>
</evidence>
<dbReference type="EMBL" id="MHQC01000059">
    <property type="protein sequence ID" value="OGZ93440.1"/>
    <property type="molecule type" value="Genomic_DNA"/>
</dbReference>
<dbReference type="Pfam" id="PF00950">
    <property type="entry name" value="ABC-3"/>
    <property type="match status" value="1"/>
</dbReference>
<evidence type="ECO:0000256" key="14">
    <source>
        <dbReference type="SAM" id="Phobius"/>
    </source>
</evidence>
<dbReference type="GO" id="GO:0043190">
    <property type="term" value="C:ATP-binding cassette (ABC) transporter complex"/>
    <property type="evidence" value="ECO:0007669"/>
    <property type="project" value="InterPro"/>
</dbReference>
<evidence type="ECO:0000256" key="3">
    <source>
        <dbReference type="ARBA" id="ARBA00008034"/>
    </source>
</evidence>
<evidence type="ECO:0000256" key="6">
    <source>
        <dbReference type="ARBA" id="ARBA00022692"/>
    </source>
</evidence>
<proteinExistence type="inferred from homology"/>
<keyword evidence="6 13" id="KW-0812">Transmembrane</keyword>
<reference evidence="15 16" key="1">
    <citation type="journal article" date="2016" name="Nat. Commun.">
        <title>Thousands of microbial genomes shed light on interconnected biogeochemical processes in an aquifer system.</title>
        <authorList>
            <person name="Anantharaman K."/>
            <person name="Brown C.T."/>
            <person name="Hug L.A."/>
            <person name="Sharon I."/>
            <person name="Castelle C.J."/>
            <person name="Probst A.J."/>
            <person name="Thomas B.C."/>
            <person name="Singh A."/>
            <person name="Wilkins M.J."/>
            <person name="Karaoz U."/>
            <person name="Brodie E.L."/>
            <person name="Williams K.H."/>
            <person name="Hubbard S.S."/>
            <person name="Banfield J.F."/>
        </authorList>
    </citation>
    <scope>NUCLEOTIDE SEQUENCE [LARGE SCALE GENOMIC DNA]</scope>
</reference>
<accession>A0A1G2K4L4</accession>
<dbReference type="InterPro" id="IPR001626">
    <property type="entry name" value="ABC_TroCD"/>
</dbReference>
<comment type="function">
    <text evidence="1">Involved in the high-affinity zinc uptake transport system.</text>
</comment>
<evidence type="ECO:0000256" key="1">
    <source>
        <dbReference type="ARBA" id="ARBA00002313"/>
    </source>
</evidence>
<keyword evidence="8" id="KW-0864">Zinc transport</keyword>
<comment type="subcellular location">
    <subcellularLocation>
        <location evidence="2 13">Cell membrane</location>
        <topology evidence="2 13">Multi-pass membrane protein</topology>
    </subcellularLocation>
</comment>
<dbReference type="GO" id="GO:0006829">
    <property type="term" value="P:zinc ion transport"/>
    <property type="evidence" value="ECO:0007669"/>
    <property type="project" value="UniProtKB-KW"/>
</dbReference>
<feature type="transmembrane region" description="Helical" evidence="14">
    <location>
        <begin position="80"/>
        <end position="101"/>
    </location>
</feature>
<keyword evidence="4 13" id="KW-0813">Transport</keyword>
<dbReference type="Proteomes" id="UP000177152">
    <property type="component" value="Unassembled WGS sequence"/>
</dbReference>
<evidence type="ECO:0000256" key="8">
    <source>
        <dbReference type="ARBA" id="ARBA00022906"/>
    </source>
</evidence>
<feature type="transmembrane region" description="Helical" evidence="14">
    <location>
        <begin position="122"/>
        <end position="144"/>
    </location>
</feature>
<comment type="caution">
    <text evidence="15">The sequence shown here is derived from an EMBL/GenBank/DDBJ whole genome shotgun (WGS) entry which is preliminary data.</text>
</comment>
<evidence type="ECO:0000256" key="7">
    <source>
        <dbReference type="ARBA" id="ARBA00022833"/>
    </source>
</evidence>
<dbReference type="PANTHER" id="PTHR30477:SF23">
    <property type="entry name" value="HIGH-AFFINITY ZINC UPTAKE SYSTEM MEMBRANE PROTEIN ZNUB"/>
    <property type="match status" value="1"/>
</dbReference>
<keyword evidence="11 14" id="KW-0472">Membrane</keyword>
<keyword evidence="9 14" id="KW-1133">Transmembrane helix</keyword>
<keyword evidence="10" id="KW-0406">Ion transport</keyword>
<evidence type="ECO:0000256" key="13">
    <source>
        <dbReference type="RuleBase" id="RU003943"/>
    </source>
</evidence>
<dbReference type="SUPFAM" id="SSF81345">
    <property type="entry name" value="ABC transporter involved in vitamin B12 uptake, BtuC"/>
    <property type="match status" value="1"/>
</dbReference>
<name>A0A1G2K4L4_9BACT</name>
<dbReference type="GO" id="GO:0010043">
    <property type="term" value="P:response to zinc ion"/>
    <property type="evidence" value="ECO:0007669"/>
    <property type="project" value="TreeGrafter"/>
</dbReference>
<feature type="transmembrane region" description="Helical" evidence="14">
    <location>
        <begin position="6"/>
        <end position="28"/>
    </location>
</feature>
<evidence type="ECO:0000256" key="9">
    <source>
        <dbReference type="ARBA" id="ARBA00022989"/>
    </source>
</evidence>
<evidence type="ECO:0000256" key="5">
    <source>
        <dbReference type="ARBA" id="ARBA00022475"/>
    </source>
</evidence>
<sequence>MEASLYQSLIIGLMVGAASGAIGSFVILKRMALVGDAMSHIALPGIALALLYGVDPFFGVLAFLVGAAVLVWWLEGRTKLAPDALVGLLFTSSLAIGILAIPNAELLESLFGEFPALSPPAFFLIIGAAFLLIVATFALTKRFLLAVVSPELAHVTNKRSDNLILFLIFAFVVALGIKLVGTLLMGALTIIPASIAKNSTKSMKTFIVGSAVIGGAVSVGGVLIARTYGFIPGPTIILLGAGCFVLSLGLRRS</sequence>
<organism evidence="15 16">
    <name type="scientific">Candidatus Sungbacteria bacterium RIFCSPHIGHO2_01_FULL_47_32</name>
    <dbReference type="NCBI Taxonomy" id="1802264"/>
    <lineage>
        <taxon>Bacteria</taxon>
        <taxon>Candidatus Sungiibacteriota</taxon>
    </lineage>
</organism>
<feature type="transmembrane region" description="Helical" evidence="14">
    <location>
        <begin position="164"/>
        <end position="193"/>
    </location>
</feature>
<keyword evidence="5" id="KW-1003">Cell membrane</keyword>
<evidence type="ECO:0000256" key="2">
    <source>
        <dbReference type="ARBA" id="ARBA00004651"/>
    </source>
</evidence>
<evidence type="ECO:0000256" key="11">
    <source>
        <dbReference type="ARBA" id="ARBA00023136"/>
    </source>
</evidence>
<evidence type="ECO:0000256" key="12">
    <source>
        <dbReference type="ARBA" id="ARBA00040080"/>
    </source>
</evidence>
<dbReference type="PANTHER" id="PTHR30477">
    <property type="entry name" value="ABC-TRANSPORTER METAL-BINDING PROTEIN"/>
    <property type="match status" value="1"/>
</dbReference>
<feature type="transmembrane region" description="Helical" evidence="14">
    <location>
        <begin position="231"/>
        <end position="250"/>
    </location>
</feature>
<comment type="similarity">
    <text evidence="3 13">Belongs to the ABC-3 integral membrane protein family.</text>
</comment>
<dbReference type="InterPro" id="IPR037294">
    <property type="entry name" value="ABC_BtuC-like"/>
</dbReference>
<evidence type="ECO:0000313" key="16">
    <source>
        <dbReference type="Proteomes" id="UP000177152"/>
    </source>
</evidence>
<feature type="transmembrane region" description="Helical" evidence="14">
    <location>
        <begin position="205"/>
        <end position="225"/>
    </location>
</feature>